<keyword evidence="3" id="KW-0238">DNA-binding</keyword>
<dbReference type="OrthoDB" id="10031947at2759"/>
<feature type="compositionally biased region" description="Basic and acidic residues" evidence="6">
    <location>
        <begin position="203"/>
        <end position="213"/>
    </location>
</feature>
<organism evidence="8 9">
    <name type="scientific">Aspergillus nomiae NRRL (strain ATCC 15546 / NRRL 13137 / CBS 260.88 / M93)</name>
    <dbReference type="NCBI Taxonomy" id="1509407"/>
    <lineage>
        <taxon>Eukaryota</taxon>
        <taxon>Fungi</taxon>
        <taxon>Dikarya</taxon>
        <taxon>Ascomycota</taxon>
        <taxon>Pezizomycotina</taxon>
        <taxon>Eurotiomycetes</taxon>
        <taxon>Eurotiomycetidae</taxon>
        <taxon>Eurotiales</taxon>
        <taxon>Aspergillaceae</taxon>
        <taxon>Aspergillus</taxon>
        <taxon>Aspergillus subgen. Circumdati</taxon>
    </lineage>
</organism>
<dbReference type="AlphaFoldDB" id="A0A0L1J8W2"/>
<evidence type="ECO:0000256" key="3">
    <source>
        <dbReference type="ARBA" id="ARBA00023125"/>
    </source>
</evidence>
<evidence type="ECO:0000313" key="8">
    <source>
        <dbReference type="EMBL" id="KNG88162.1"/>
    </source>
</evidence>
<dbReference type="GO" id="GO:0003677">
    <property type="term" value="F:DNA binding"/>
    <property type="evidence" value="ECO:0007669"/>
    <property type="project" value="UniProtKB-KW"/>
</dbReference>
<evidence type="ECO:0000313" key="9">
    <source>
        <dbReference type="Proteomes" id="UP000037505"/>
    </source>
</evidence>
<feature type="region of interest" description="Disordered" evidence="6">
    <location>
        <begin position="106"/>
        <end position="150"/>
    </location>
</feature>
<dbReference type="InterPro" id="IPR007219">
    <property type="entry name" value="XnlR_reg_dom"/>
</dbReference>
<feature type="region of interest" description="Disordered" evidence="6">
    <location>
        <begin position="1"/>
        <end position="24"/>
    </location>
</feature>
<dbReference type="GO" id="GO:0008270">
    <property type="term" value="F:zinc ion binding"/>
    <property type="evidence" value="ECO:0007669"/>
    <property type="project" value="InterPro"/>
</dbReference>
<proteinExistence type="predicted"/>
<dbReference type="STRING" id="1509407.A0A0L1J8W2"/>
<protein>
    <recommendedName>
        <fullName evidence="7">Xylanolytic transcriptional activator regulatory domain-containing protein</fullName>
    </recommendedName>
</protein>
<feature type="compositionally biased region" description="Polar residues" evidence="6">
    <location>
        <begin position="133"/>
        <end position="150"/>
    </location>
</feature>
<gene>
    <name evidence="8" type="ORF">ANOM_003366</name>
</gene>
<sequence length="724" mass="81449">MGEGVSLLGQENGTSASGAEWPKMPNHLRASRHHEIEQATPYESADMDLTFHISQDGKVPKRTYAKGACEKCRLRKKRCYHQKANQQSTFSTPLRPTTQFVQYSPATTRGSQSPLGVSAPQRLPGAPAGPKLQSAQQSHQVPMNSQKNVSQISQRDTSTHRFIGDLNPVVLFVDDGSMRLMRGRAHQQDVGVWLDGENEFIEKGDNASHEERSSNSTRYQMSRPKRHSGRAGALLPPRQTQEALINIYFHRIHPVLPLVHEEDFRMQFRNDTVSIYLVQAICLVASKERDAEPLLRLGDRSETIAPPKFSNLLYDDLCYAITMRLERKRMTLIQILALASLHTSGPKSFEDASLYLAQAIHHAHTVGLHFLKCGPARHEKPLVTLFWCLWSLDRWTAAIHGRPLVIHDRDLGQQLTDVIDLFDSPFRVWLSLASIMGEVMVVYRPRLDAPVDENKPEIPRFEELIRKCQAEDISLDQMLSFELAYHAIALLASRPWGLKAQPRSHALYLRQDLAVYRIATLIQMCAISQFAPLPTVAYSISLAFSISYKQLKRCQLPSAQHAAKKHLQTFYKSLEALSSTWWSAQVMTRLGQRALDGMQRLAGRTSQLAPTQKKGPVATASSSCDVYNLGSFHSEESAENTAEAVHDQQLYENEAAAMTDQPLFDFGDLDDSGFDDFVANPLFQDIDDQLGNFLNITIPKCPSDSALINPDTMWNPDEFDFSFV</sequence>
<dbReference type="RefSeq" id="XP_015409085.1">
    <property type="nucleotide sequence ID" value="XM_015548623.1"/>
</dbReference>
<keyword evidence="2" id="KW-0805">Transcription regulation</keyword>
<evidence type="ECO:0000256" key="2">
    <source>
        <dbReference type="ARBA" id="ARBA00023015"/>
    </source>
</evidence>
<reference evidence="8 9" key="1">
    <citation type="submission" date="2014-06" db="EMBL/GenBank/DDBJ databases">
        <title>The Genome of the Aflatoxigenic Filamentous Fungus Aspergillus nomius.</title>
        <authorList>
            <person name="Moore M.G."/>
            <person name="Shannon B.M."/>
            <person name="Brian M.M."/>
        </authorList>
    </citation>
    <scope>NUCLEOTIDE SEQUENCE [LARGE SCALE GENOMIC DNA]</scope>
    <source>
        <strain evidence="8 9">NRRL 13137</strain>
    </source>
</reference>
<keyword evidence="9" id="KW-1185">Reference proteome</keyword>
<evidence type="ECO:0000259" key="7">
    <source>
        <dbReference type="SMART" id="SM00906"/>
    </source>
</evidence>
<dbReference type="Proteomes" id="UP000037505">
    <property type="component" value="Unassembled WGS sequence"/>
</dbReference>
<dbReference type="InterPro" id="IPR052073">
    <property type="entry name" value="Amide_Lactam_Regulators"/>
</dbReference>
<feature type="compositionally biased region" description="Polar residues" evidence="6">
    <location>
        <begin position="106"/>
        <end position="115"/>
    </location>
</feature>
<dbReference type="GeneID" id="26805170"/>
<keyword evidence="4" id="KW-0804">Transcription</keyword>
<dbReference type="GO" id="GO:0006351">
    <property type="term" value="P:DNA-templated transcription"/>
    <property type="evidence" value="ECO:0007669"/>
    <property type="project" value="InterPro"/>
</dbReference>
<evidence type="ECO:0000256" key="4">
    <source>
        <dbReference type="ARBA" id="ARBA00023163"/>
    </source>
</evidence>
<keyword evidence="5" id="KW-0539">Nucleus</keyword>
<keyword evidence="1" id="KW-0862">Zinc</keyword>
<dbReference type="Pfam" id="PF04082">
    <property type="entry name" value="Fungal_trans"/>
    <property type="match status" value="1"/>
</dbReference>
<feature type="region of interest" description="Disordered" evidence="6">
    <location>
        <begin position="203"/>
        <end position="233"/>
    </location>
</feature>
<comment type="caution">
    <text evidence="8">The sequence shown here is derived from an EMBL/GenBank/DDBJ whole genome shotgun (WGS) entry which is preliminary data.</text>
</comment>
<dbReference type="EMBL" id="JNOM01000060">
    <property type="protein sequence ID" value="KNG88162.1"/>
    <property type="molecule type" value="Genomic_DNA"/>
</dbReference>
<evidence type="ECO:0000256" key="1">
    <source>
        <dbReference type="ARBA" id="ARBA00022833"/>
    </source>
</evidence>
<dbReference type="PANTHER" id="PTHR47171">
    <property type="entry name" value="FARA-RELATED"/>
    <property type="match status" value="1"/>
</dbReference>
<name>A0A0L1J8W2_ASPN3</name>
<evidence type="ECO:0000256" key="5">
    <source>
        <dbReference type="ARBA" id="ARBA00023242"/>
    </source>
</evidence>
<feature type="domain" description="Xylanolytic transcriptional activator regulatory" evidence="7">
    <location>
        <begin position="352"/>
        <end position="422"/>
    </location>
</feature>
<dbReference type="PANTHER" id="PTHR47171:SF6">
    <property type="entry name" value="SPECIFIC TRANSCRIPTION FACTOR, PUTATIVE (AFU_ORTHOLOGUE AFUA_2G06130)-RELATED"/>
    <property type="match status" value="1"/>
</dbReference>
<dbReference type="SMART" id="SM00906">
    <property type="entry name" value="Fungal_trans"/>
    <property type="match status" value="1"/>
</dbReference>
<accession>A0A0L1J8W2</accession>
<evidence type="ECO:0000256" key="6">
    <source>
        <dbReference type="SAM" id="MobiDB-lite"/>
    </source>
</evidence>
<dbReference type="CDD" id="cd12148">
    <property type="entry name" value="fungal_TF_MHR"/>
    <property type="match status" value="1"/>
</dbReference>